<proteinExistence type="predicted"/>
<evidence type="ECO:0000313" key="6">
    <source>
        <dbReference type="EMBL" id="PQA54882.1"/>
    </source>
</evidence>
<dbReference type="GO" id="GO:0009055">
    <property type="term" value="F:electron transfer activity"/>
    <property type="evidence" value="ECO:0007669"/>
    <property type="project" value="InterPro"/>
</dbReference>
<keyword evidence="3 4" id="KW-0408">Iron</keyword>
<keyword evidence="2 4" id="KW-0479">Metal-binding</keyword>
<dbReference type="EMBL" id="PTRA01000005">
    <property type="protein sequence ID" value="PQA54882.1"/>
    <property type="molecule type" value="Genomic_DNA"/>
</dbReference>
<evidence type="ECO:0000256" key="2">
    <source>
        <dbReference type="ARBA" id="ARBA00022723"/>
    </source>
</evidence>
<dbReference type="SUPFAM" id="SSF46626">
    <property type="entry name" value="Cytochrome c"/>
    <property type="match status" value="1"/>
</dbReference>
<evidence type="ECO:0000256" key="3">
    <source>
        <dbReference type="ARBA" id="ARBA00023004"/>
    </source>
</evidence>
<dbReference type="Pfam" id="PF13442">
    <property type="entry name" value="Cytochrome_CBB3"/>
    <property type="match status" value="1"/>
</dbReference>
<sequence>MSLIVKKGLLWAGLGLGAWASLSFSQPRTPTVGRMSADTIYGLGRPATAERIKAWDSAIRPDGKGLPPGSGTAVKGAVLYAERCSACHGKTGVEGPNDRLVVSDTSKTKGIGNYWPYATTLFDYIRRAMPFNAPGSLTDAEVYSLTAFLLEKNQRIQPGFVLDAQTLPRVAMPAKAKYILDDRSGGPIIR</sequence>
<dbReference type="GO" id="GO:0046872">
    <property type="term" value="F:metal ion binding"/>
    <property type="evidence" value="ECO:0007669"/>
    <property type="project" value="UniProtKB-KW"/>
</dbReference>
<keyword evidence="7" id="KW-1185">Reference proteome</keyword>
<dbReference type="RefSeq" id="WP_104715210.1">
    <property type="nucleotide sequence ID" value="NZ_PTRA01000005.1"/>
</dbReference>
<feature type="domain" description="Cytochrome c" evidence="5">
    <location>
        <begin position="71"/>
        <end position="153"/>
    </location>
</feature>
<dbReference type="InterPro" id="IPR036909">
    <property type="entry name" value="Cyt_c-like_dom_sf"/>
</dbReference>
<dbReference type="AlphaFoldDB" id="A0A2S7IGG5"/>
<comment type="caution">
    <text evidence="6">The sequence shown here is derived from an EMBL/GenBank/DDBJ whole genome shotgun (WGS) entry which is preliminary data.</text>
</comment>
<evidence type="ECO:0000256" key="4">
    <source>
        <dbReference type="PROSITE-ProRule" id="PRU00433"/>
    </source>
</evidence>
<organism evidence="6 7">
    <name type="scientific">Siphonobacter curvatus</name>
    <dbReference type="NCBI Taxonomy" id="2094562"/>
    <lineage>
        <taxon>Bacteria</taxon>
        <taxon>Pseudomonadati</taxon>
        <taxon>Bacteroidota</taxon>
        <taxon>Cytophagia</taxon>
        <taxon>Cytophagales</taxon>
        <taxon>Cytophagaceae</taxon>
        <taxon>Siphonobacter</taxon>
    </lineage>
</organism>
<dbReference type="InterPro" id="IPR009056">
    <property type="entry name" value="Cyt_c-like_dom"/>
</dbReference>
<dbReference type="GO" id="GO:0020037">
    <property type="term" value="F:heme binding"/>
    <property type="evidence" value="ECO:0007669"/>
    <property type="project" value="InterPro"/>
</dbReference>
<dbReference type="OrthoDB" id="9779283at2"/>
<evidence type="ECO:0000313" key="7">
    <source>
        <dbReference type="Proteomes" id="UP000239590"/>
    </source>
</evidence>
<dbReference type="Proteomes" id="UP000239590">
    <property type="component" value="Unassembled WGS sequence"/>
</dbReference>
<evidence type="ECO:0000259" key="5">
    <source>
        <dbReference type="PROSITE" id="PS51007"/>
    </source>
</evidence>
<reference evidence="7" key="1">
    <citation type="submission" date="2018-02" db="EMBL/GenBank/DDBJ databases">
        <title>Genome sequencing of Solimonas sp. HR-BB.</title>
        <authorList>
            <person name="Lee Y."/>
            <person name="Jeon C.O."/>
        </authorList>
    </citation>
    <scope>NUCLEOTIDE SEQUENCE [LARGE SCALE GENOMIC DNA]</scope>
    <source>
        <strain evidence="7">HR-U</strain>
    </source>
</reference>
<accession>A0A2S7IGG5</accession>
<keyword evidence="1 4" id="KW-0349">Heme</keyword>
<dbReference type="PROSITE" id="PS51007">
    <property type="entry name" value="CYTC"/>
    <property type="match status" value="1"/>
</dbReference>
<dbReference type="Gene3D" id="1.10.760.10">
    <property type="entry name" value="Cytochrome c-like domain"/>
    <property type="match status" value="1"/>
</dbReference>
<name>A0A2S7IGG5_9BACT</name>
<gene>
    <name evidence="6" type="ORF">C5O19_20200</name>
</gene>
<evidence type="ECO:0000256" key="1">
    <source>
        <dbReference type="ARBA" id="ARBA00022617"/>
    </source>
</evidence>
<protein>
    <submittedName>
        <fullName evidence="6">Sulfite oxidase</fullName>
    </submittedName>
</protein>